<dbReference type="PRINTS" id="PR00039">
    <property type="entry name" value="HTHLYSR"/>
</dbReference>
<dbReference type="Gene3D" id="1.10.10.10">
    <property type="entry name" value="Winged helix-like DNA-binding domain superfamily/Winged helix DNA-binding domain"/>
    <property type="match status" value="1"/>
</dbReference>
<dbReference type="PANTHER" id="PTHR30419:SF28">
    <property type="entry name" value="HTH-TYPE TRANSCRIPTIONAL REGULATOR BSDA"/>
    <property type="match status" value="1"/>
</dbReference>
<evidence type="ECO:0000313" key="6">
    <source>
        <dbReference type="EMBL" id="GGH11902.1"/>
    </source>
</evidence>
<keyword evidence="2" id="KW-0805">Transcription regulation</keyword>
<evidence type="ECO:0000256" key="1">
    <source>
        <dbReference type="ARBA" id="ARBA00009437"/>
    </source>
</evidence>
<dbReference type="Pfam" id="PF03466">
    <property type="entry name" value="LysR_substrate"/>
    <property type="match status" value="1"/>
</dbReference>
<dbReference type="InterPro" id="IPR036390">
    <property type="entry name" value="WH_DNA-bd_sf"/>
</dbReference>
<evidence type="ECO:0000259" key="5">
    <source>
        <dbReference type="PROSITE" id="PS50931"/>
    </source>
</evidence>
<dbReference type="RefSeq" id="WP_188535297.1">
    <property type="nucleotide sequence ID" value="NZ_BMFT01000001.1"/>
</dbReference>
<dbReference type="Gene3D" id="3.40.190.290">
    <property type="match status" value="1"/>
</dbReference>
<evidence type="ECO:0000256" key="2">
    <source>
        <dbReference type="ARBA" id="ARBA00023015"/>
    </source>
</evidence>
<keyword evidence="7" id="KW-1185">Reference proteome</keyword>
<comment type="similarity">
    <text evidence="1">Belongs to the LysR transcriptional regulatory family.</text>
</comment>
<evidence type="ECO:0000256" key="4">
    <source>
        <dbReference type="ARBA" id="ARBA00023163"/>
    </source>
</evidence>
<dbReference type="PANTHER" id="PTHR30419">
    <property type="entry name" value="HTH-TYPE TRANSCRIPTIONAL REGULATOR YBHD"/>
    <property type="match status" value="1"/>
</dbReference>
<organism evidence="6 7">
    <name type="scientific">Paenibacillus segetis</name>
    <dbReference type="NCBI Taxonomy" id="1325360"/>
    <lineage>
        <taxon>Bacteria</taxon>
        <taxon>Bacillati</taxon>
        <taxon>Bacillota</taxon>
        <taxon>Bacilli</taxon>
        <taxon>Bacillales</taxon>
        <taxon>Paenibacillaceae</taxon>
        <taxon>Paenibacillus</taxon>
    </lineage>
</organism>
<dbReference type="InterPro" id="IPR000847">
    <property type="entry name" value="LysR_HTH_N"/>
</dbReference>
<dbReference type="Proteomes" id="UP000659344">
    <property type="component" value="Unassembled WGS sequence"/>
</dbReference>
<dbReference type="CDD" id="cd05466">
    <property type="entry name" value="PBP2_LTTR_substrate"/>
    <property type="match status" value="1"/>
</dbReference>
<dbReference type="InterPro" id="IPR050950">
    <property type="entry name" value="HTH-type_LysR_regulators"/>
</dbReference>
<dbReference type="PROSITE" id="PS50931">
    <property type="entry name" value="HTH_LYSR"/>
    <property type="match status" value="1"/>
</dbReference>
<proteinExistence type="inferred from homology"/>
<gene>
    <name evidence="6" type="ORF">GCM10008013_04000</name>
</gene>
<name>A0ABQ1Y5A0_9BACL</name>
<evidence type="ECO:0000313" key="7">
    <source>
        <dbReference type="Proteomes" id="UP000659344"/>
    </source>
</evidence>
<comment type="caution">
    <text evidence="6">The sequence shown here is derived from an EMBL/GenBank/DDBJ whole genome shotgun (WGS) entry which is preliminary data.</text>
</comment>
<keyword evidence="3" id="KW-0238">DNA-binding</keyword>
<dbReference type="Pfam" id="PF00126">
    <property type="entry name" value="HTH_1"/>
    <property type="match status" value="1"/>
</dbReference>
<feature type="domain" description="HTH lysR-type" evidence="5">
    <location>
        <begin position="1"/>
        <end position="58"/>
    </location>
</feature>
<evidence type="ECO:0000256" key="3">
    <source>
        <dbReference type="ARBA" id="ARBA00023125"/>
    </source>
</evidence>
<keyword evidence="4" id="KW-0804">Transcription</keyword>
<dbReference type="EMBL" id="BMFT01000001">
    <property type="protein sequence ID" value="GGH11902.1"/>
    <property type="molecule type" value="Genomic_DNA"/>
</dbReference>
<dbReference type="InterPro" id="IPR005119">
    <property type="entry name" value="LysR_subst-bd"/>
</dbReference>
<accession>A0ABQ1Y5A0</accession>
<reference evidence="7" key="1">
    <citation type="journal article" date="2019" name="Int. J. Syst. Evol. Microbiol.">
        <title>The Global Catalogue of Microorganisms (GCM) 10K type strain sequencing project: providing services to taxonomists for standard genome sequencing and annotation.</title>
        <authorList>
            <consortium name="The Broad Institute Genomics Platform"/>
            <consortium name="The Broad Institute Genome Sequencing Center for Infectious Disease"/>
            <person name="Wu L."/>
            <person name="Ma J."/>
        </authorList>
    </citation>
    <scope>NUCLEOTIDE SEQUENCE [LARGE SCALE GENOMIC DNA]</scope>
    <source>
        <strain evidence="7">CGMCC 1.12769</strain>
    </source>
</reference>
<dbReference type="InterPro" id="IPR036388">
    <property type="entry name" value="WH-like_DNA-bd_sf"/>
</dbReference>
<protein>
    <submittedName>
        <fullName evidence="6">LysR family transcriptional regulator</fullName>
    </submittedName>
</protein>
<dbReference type="SUPFAM" id="SSF53850">
    <property type="entry name" value="Periplasmic binding protein-like II"/>
    <property type="match status" value="1"/>
</dbReference>
<dbReference type="SUPFAM" id="SSF46785">
    <property type="entry name" value="Winged helix' DNA-binding domain"/>
    <property type="match status" value="1"/>
</dbReference>
<sequence>MDIRQLKYFLAIAEEGQITSAAKKLQMAQPPLSQQLKQLEDELGVKLVERGPRRIQLTEAGIILQNRAKQILELSDSTTREMKDLGKGLKGTLSIGTVSSSGATLLNDRLSEFHRNYAGVKFEIHEGNTFMIIDLLSKGIVEVGIVRTPFNLGNLGYKYADPEPMIAVMTPEYDWDRAKSTIDVTELQDKPLIIYRRFEQLIRETCSAHGFEPNIFCKNDDARTTLLWANAGLGIGIVTRTTFELANNTNLIYKEIECDNLRTQIAAIWMKDKYLSTIAAKFIESFSGDNTSPI</sequence>